<keyword evidence="3 6" id="KW-0812">Transmembrane</keyword>
<dbReference type="PANTHER" id="PTHR23513:SF6">
    <property type="entry name" value="MAJOR FACILITATOR SUPERFAMILY ASSOCIATED DOMAIN-CONTAINING PROTEIN"/>
    <property type="match status" value="1"/>
</dbReference>
<proteinExistence type="predicted"/>
<dbReference type="Pfam" id="PF07690">
    <property type="entry name" value="MFS_1"/>
    <property type="match status" value="1"/>
</dbReference>
<feature type="transmembrane region" description="Helical" evidence="6">
    <location>
        <begin position="12"/>
        <end position="35"/>
    </location>
</feature>
<keyword evidence="4 6" id="KW-1133">Transmembrane helix</keyword>
<name>A0ABP9ZH51_9LACO</name>
<evidence type="ECO:0000256" key="5">
    <source>
        <dbReference type="ARBA" id="ARBA00023136"/>
    </source>
</evidence>
<dbReference type="Proteomes" id="UP001438112">
    <property type="component" value="Unassembled WGS sequence"/>
</dbReference>
<feature type="transmembrane region" description="Helical" evidence="6">
    <location>
        <begin position="307"/>
        <end position="334"/>
    </location>
</feature>
<feature type="transmembrane region" description="Helical" evidence="6">
    <location>
        <begin position="383"/>
        <end position="406"/>
    </location>
</feature>
<keyword evidence="8" id="KW-1185">Reference proteome</keyword>
<comment type="caution">
    <text evidence="7">The sequence shown here is derived from an EMBL/GenBank/DDBJ whole genome shotgun (WGS) entry which is preliminary data.</text>
</comment>
<dbReference type="InterPro" id="IPR011701">
    <property type="entry name" value="MFS"/>
</dbReference>
<sequence length="415" mass="45946">MIKKYWHSQFKWLFLSGALESIGSSLFGIVLLMMIAENFTGSERGWLITATSFVNIIPSVLNFLTGYYADKTIKKIRISRIIRCVQMFIYLLIALFAKSLSIYSVIFILVIISFSKVSGSYAGGLLYEKEIEVVDDNDREQIISWSSGSISTLSMVSQLIGPTILVLINYKYEYFALLNALIFGISALLLGNLSESSRHTGSTKNPTTEDKKANTTFLGALKTIFSVPLLGCYISVYAVAGIVGSALENVFSLYFANYQQQQISSFGFTIALVGVVFSVAEVLGALFPLSVFKKISFLNLVGLQTFILLLGVVVAELFLSTYAFLVLLFLAGFLQGKAGPKLNAWIMNQDITDNIALSLGLISTTMTFTLPIGQLIFMSIANIWTVTLSLELMAIYMLFLLAYIIFINYKIKKSH</sequence>
<evidence type="ECO:0000256" key="4">
    <source>
        <dbReference type="ARBA" id="ARBA00022989"/>
    </source>
</evidence>
<evidence type="ECO:0000256" key="2">
    <source>
        <dbReference type="ARBA" id="ARBA00022475"/>
    </source>
</evidence>
<feature type="transmembrane region" description="Helical" evidence="6">
    <location>
        <begin position="148"/>
        <end position="168"/>
    </location>
</feature>
<feature type="transmembrane region" description="Helical" evidence="6">
    <location>
        <begin position="47"/>
        <end position="69"/>
    </location>
</feature>
<comment type="subcellular location">
    <subcellularLocation>
        <location evidence="1">Cell membrane</location>
        <topology evidence="1">Multi-pass membrane protein</topology>
    </subcellularLocation>
</comment>
<dbReference type="Gene3D" id="1.20.1250.20">
    <property type="entry name" value="MFS general substrate transporter like domains"/>
    <property type="match status" value="1"/>
</dbReference>
<gene>
    <name evidence="7" type="ORF">AP20H10_04840</name>
</gene>
<accession>A0ABP9ZH51</accession>
<reference evidence="7 8" key="1">
    <citation type="submission" date="2024-03" db="EMBL/GenBank/DDBJ databases">
        <title>Inconsistent identification of Apilactobacillus kunkeei-related strains obtained by well-developed overall genome related indices.</title>
        <authorList>
            <person name="Maeno S."/>
            <person name="Endo A."/>
        </authorList>
    </citation>
    <scope>NUCLEOTIDE SEQUENCE [LARGE SCALE GENOMIC DNA]</scope>
    <source>
        <strain evidence="7 8">20H-10</strain>
    </source>
</reference>
<keyword evidence="2" id="KW-1003">Cell membrane</keyword>
<keyword evidence="5 6" id="KW-0472">Membrane</keyword>
<dbReference type="RefSeq" id="WP_353317501.1">
    <property type="nucleotide sequence ID" value="NZ_BAABVV010000028.1"/>
</dbReference>
<evidence type="ECO:0000256" key="3">
    <source>
        <dbReference type="ARBA" id="ARBA00022692"/>
    </source>
</evidence>
<evidence type="ECO:0000256" key="1">
    <source>
        <dbReference type="ARBA" id="ARBA00004651"/>
    </source>
</evidence>
<dbReference type="PANTHER" id="PTHR23513">
    <property type="entry name" value="INTEGRAL MEMBRANE EFFLUX PROTEIN-RELATED"/>
    <property type="match status" value="1"/>
</dbReference>
<dbReference type="SUPFAM" id="SSF103473">
    <property type="entry name" value="MFS general substrate transporter"/>
    <property type="match status" value="1"/>
</dbReference>
<organism evidence="7 8">
    <name type="scientific">Apilactobacillus apinorum</name>
    <dbReference type="NCBI Taxonomy" id="1218495"/>
    <lineage>
        <taxon>Bacteria</taxon>
        <taxon>Bacillati</taxon>
        <taxon>Bacillota</taxon>
        <taxon>Bacilli</taxon>
        <taxon>Lactobacillales</taxon>
        <taxon>Lactobacillaceae</taxon>
        <taxon>Apilactobacillus</taxon>
    </lineage>
</organism>
<evidence type="ECO:0000313" key="8">
    <source>
        <dbReference type="Proteomes" id="UP001438112"/>
    </source>
</evidence>
<evidence type="ECO:0000256" key="6">
    <source>
        <dbReference type="SAM" id="Phobius"/>
    </source>
</evidence>
<feature type="transmembrane region" description="Helical" evidence="6">
    <location>
        <begin position="268"/>
        <end position="287"/>
    </location>
</feature>
<dbReference type="InterPro" id="IPR036259">
    <property type="entry name" value="MFS_trans_sf"/>
</dbReference>
<protein>
    <submittedName>
        <fullName evidence="7">MFS transporter</fullName>
    </submittedName>
</protein>
<feature type="transmembrane region" description="Helical" evidence="6">
    <location>
        <begin position="355"/>
        <end position="377"/>
    </location>
</feature>
<dbReference type="EMBL" id="BAABVV010000028">
    <property type="protein sequence ID" value="GAA6114121.1"/>
    <property type="molecule type" value="Genomic_DNA"/>
</dbReference>
<feature type="transmembrane region" description="Helical" evidence="6">
    <location>
        <begin position="174"/>
        <end position="193"/>
    </location>
</feature>
<evidence type="ECO:0000313" key="7">
    <source>
        <dbReference type="EMBL" id="GAA6114121.1"/>
    </source>
</evidence>